<sequence>MTPRSLCILFRISSSNRQNGPEMGISKVPFPSRRLGRLTRLIKLIKLFKLTTRFVTKQYRLDSYILCTEDIDNFLKGTARTDTLSKPQSAVVLPYEVRLEVPRNKIKFEPTLLALLSELKIMSFVGKHANIVELVGANTERIRKQDVFLIYEFCENGNVLEYIRTRREDFVDQFSLCENANGAHNIVSEVEYENGISRKLCSEQFVQWAIEIATGMDFIASKNVYHGDLAARNILLTRGLIAKVGDFGLAKDLKDYALYVQRMNCPLPLKWIQYTISYSSAGRLYHGIDQLFLNSSKCSNMNWIYYRHVNVGSGRPWDTSVDSGAKLLLEQKFR</sequence>
<keyword evidence="3" id="KW-1185">Reference proteome</keyword>
<feature type="domain" description="Protein kinase" evidence="1">
    <location>
        <begin position="78"/>
        <end position="334"/>
    </location>
</feature>
<dbReference type="GO" id="GO:0005524">
    <property type="term" value="F:ATP binding"/>
    <property type="evidence" value="ECO:0007669"/>
    <property type="project" value="InterPro"/>
</dbReference>
<dbReference type="AlphaFoldDB" id="A0A8J2PEZ1"/>
<comment type="caution">
    <text evidence="2">The sequence shown here is derived from an EMBL/GenBank/DDBJ whole genome shotgun (WGS) entry which is preliminary data.</text>
</comment>
<proteinExistence type="predicted"/>
<dbReference type="PROSITE" id="PS50011">
    <property type="entry name" value="PROTEIN_KINASE_DOM"/>
    <property type="match status" value="1"/>
</dbReference>
<dbReference type="Proteomes" id="UP000708208">
    <property type="component" value="Unassembled WGS sequence"/>
</dbReference>
<dbReference type="EMBL" id="CAJVCH010271094">
    <property type="protein sequence ID" value="CAG7734537.1"/>
    <property type="molecule type" value="Genomic_DNA"/>
</dbReference>
<organism evidence="2 3">
    <name type="scientific">Allacma fusca</name>
    <dbReference type="NCBI Taxonomy" id="39272"/>
    <lineage>
        <taxon>Eukaryota</taxon>
        <taxon>Metazoa</taxon>
        <taxon>Ecdysozoa</taxon>
        <taxon>Arthropoda</taxon>
        <taxon>Hexapoda</taxon>
        <taxon>Collembola</taxon>
        <taxon>Symphypleona</taxon>
        <taxon>Sminthuridae</taxon>
        <taxon>Allacma</taxon>
    </lineage>
</organism>
<dbReference type="InterPro" id="IPR008266">
    <property type="entry name" value="Tyr_kinase_AS"/>
</dbReference>
<dbReference type="Pfam" id="PF07714">
    <property type="entry name" value="PK_Tyr_Ser-Thr"/>
    <property type="match status" value="1"/>
</dbReference>
<evidence type="ECO:0000313" key="2">
    <source>
        <dbReference type="EMBL" id="CAG7734537.1"/>
    </source>
</evidence>
<name>A0A8J2PEZ1_9HEXA</name>
<dbReference type="GO" id="GO:0005886">
    <property type="term" value="C:plasma membrane"/>
    <property type="evidence" value="ECO:0007669"/>
    <property type="project" value="TreeGrafter"/>
</dbReference>
<evidence type="ECO:0000313" key="3">
    <source>
        <dbReference type="Proteomes" id="UP000708208"/>
    </source>
</evidence>
<dbReference type="OrthoDB" id="3256376at2759"/>
<dbReference type="GO" id="GO:0019221">
    <property type="term" value="P:cytokine-mediated signaling pathway"/>
    <property type="evidence" value="ECO:0007669"/>
    <property type="project" value="TreeGrafter"/>
</dbReference>
<reference evidence="2" key="1">
    <citation type="submission" date="2021-06" db="EMBL/GenBank/DDBJ databases">
        <authorList>
            <person name="Hodson N. C."/>
            <person name="Mongue J. A."/>
            <person name="Jaron S. K."/>
        </authorList>
    </citation>
    <scope>NUCLEOTIDE SEQUENCE</scope>
</reference>
<dbReference type="PANTHER" id="PTHR24416">
    <property type="entry name" value="TYROSINE-PROTEIN KINASE RECEPTOR"/>
    <property type="match status" value="1"/>
</dbReference>
<dbReference type="GO" id="GO:0004714">
    <property type="term" value="F:transmembrane receptor protein tyrosine kinase activity"/>
    <property type="evidence" value="ECO:0007669"/>
    <property type="project" value="TreeGrafter"/>
</dbReference>
<protein>
    <recommendedName>
        <fullName evidence="1">Protein kinase domain-containing protein</fullName>
    </recommendedName>
</protein>
<dbReference type="GO" id="GO:0043235">
    <property type="term" value="C:receptor complex"/>
    <property type="evidence" value="ECO:0007669"/>
    <property type="project" value="TreeGrafter"/>
</dbReference>
<gene>
    <name evidence="2" type="ORF">AFUS01_LOCUS22921</name>
</gene>
<dbReference type="GO" id="GO:0007169">
    <property type="term" value="P:cell surface receptor protein tyrosine kinase signaling pathway"/>
    <property type="evidence" value="ECO:0007669"/>
    <property type="project" value="TreeGrafter"/>
</dbReference>
<evidence type="ECO:0000259" key="1">
    <source>
        <dbReference type="PROSITE" id="PS50011"/>
    </source>
</evidence>
<dbReference type="PANTHER" id="PTHR24416:SF356">
    <property type="entry name" value="RECEPTOR-TYPE TYROSINE-PROTEIN KINASE FLT3"/>
    <property type="match status" value="1"/>
</dbReference>
<dbReference type="InterPro" id="IPR050122">
    <property type="entry name" value="RTK"/>
</dbReference>
<dbReference type="GO" id="GO:0019838">
    <property type="term" value="F:growth factor binding"/>
    <property type="evidence" value="ECO:0007669"/>
    <property type="project" value="TreeGrafter"/>
</dbReference>
<accession>A0A8J2PEZ1</accession>
<dbReference type="InterPro" id="IPR001245">
    <property type="entry name" value="Ser-Thr/Tyr_kinase_cat_dom"/>
</dbReference>
<dbReference type="InterPro" id="IPR000719">
    <property type="entry name" value="Prot_kinase_dom"/>
</dbReference>
<dbReference type="PROSITE" id="PS00109">
    <property type="entry name" value="PROTEIN_KINASE_TYR"/>
    <property type="match status" value="1"/>
</dbReference>